<dbReference type="AlphaFoldDB" id="A0A9D4EXK8"/>
<evidence type="ECO:0000313" key="2">
    <source>
        <dbReference type="EMBL" id="KAH3785835.1"/>
    </source>
</evidence>
<protein>
    <submittedName>
        <fullName evidence="2">Uncharacterized protein</fullName>
    </submittedName>
</protein>
<feature type="region of interest" description="Disordered" evidence="1">
    <location>
        <begin position="15"/>
        <end position="56"/>
    </location>
</feature>
<reference evidence="2" key="2">
    <citation type="submission" date="2020-11" db="EMBL/GenBank/DDBJ databases">
        <authorList>
            <person name="McCartney M.A."/>
            <person name="Auch B."/>
            <person name="Kono T."/>
            <person name="Mallez S."/>
            <person name="Becker A."/>
            <person name="Gohl D.M."/>
            <person name="Silverstein K.A.T."/>
            <person name="Koren S."/>
            <person name="Bechman K.B."/>
            <person name="Herman A."/>
            <person name="Abrahante J.E."/>
            <person name="Garbe J."/>
        </authorList>
    </citation>
    <scope>NUCLEOTIDE SEQUENCE</scope>
    <source>
        <strain evidence="2">Duluth1</strain>
        <tissue evidence="2">Whole animal</tissue>
    </source>
</reference>
<organism evidence="2 3">
    <name type="scientific">Dreissena polymorpha</name>
    <name type="common">Zebra mussel</name>
    <name type="synonym">Mytilus polymorpha</name>
    <dbReference type="NCBI Taxonomy" id="45954"/>
    <lineage>
        <taxon>Eukaryota</taxon>
        <taxon>Metazoa</taxon>
        <taxon>Spiralia</taxon>
        <taxon>Lophotrochozoa</taxon>
        <taxon>Mollusca</taxon>
        <taxon>Bivalvia</taxon>
        <taxon>Autobranchia</taxon>
        <taxon>Heteroconchia</taxon>
        <taxon>Euheterodonta</taxon>
        <taxon>Imparidentia</taxon>
        <taxon>Neoheterodontei</taxon>
        <taxon>Myida</taxon>
        <taxon>Dreissenoidea</taxon>
        <taxon>Dreissenidae</taxon>
        <taxon>Dreissena</taxon>
    </lineage>
</organism>
<dbReference type="Proteomes" id="UP000828390">
    <property type="component" value="Unassembled WGS sequence"/>
</dbReference>
<comment type="caution">
    <text evidence="2">The sequence shown here is derived from an EMBL/GenBank/DDBJ whole genome shotgun (WGS) entry which is preliminary data.</text>
</comment>
<evidence type="ECO:0000313" key="3">
    <source>
        <dbReference type="Proteomes" id="UP000828390"/>
    </source>
</evidence>
<name>A0A9D4EXK8_DREPO</name>
<proteinExistence type="predicted"/>
<reference evidence="2" key="1">
    <citation type="journal article" date="2019" name="bioRxiv">
        <title>The Genome of the Zebra Mussel, Dreissena polymorpha: A Resource for Invasive Species Research.</title>
        <authorList>
            <person name="McCartney M.A."/>
            <person name="Auch B."/>
            <person name="Kono T."/>
            <person name="Mallez S."/>
            <person name="Zhang Y."/>
            <person name="Obille A."/>
            <person name="Becker A."/>
            <person name="Abrahante J.E."/>
            <person name="Garbe J."/>
            <person name="Badalamenti J.P."/>
            <person name="Herman A."/>
            <person name="Mangelson H."/>
            <person name="Liachko I."/>
            <person name="Sullivan S."/>
            <person name="Sone E.D."/>
            <person name="Koren S."/>
            <person name="Silverstein K.A.T."/>
            <person name="Beckman K.B."/>
            <person name="Gohl D.M."/>
        </authorList>
    </citation>
    <scope>NUCLEOTIDE SEQUENCE</scope>
    <source>
        <strain evidence="2">Duluth1</strain>
        <tissue evidence="2">Whole animal</tissue>
    </source>
</reference>
<sequence>MCEHWKKVTISRCERKADEPSVQVQEPDEQTTAATDLEKDSNELNGEKSKSDNGRFNELTQVNHLFKYKNLMSRLRHQTTLKWTATNQMVRSLKVIMDRRFNELTQVNHLFKYKNLISRLRHQMTLKWTATNQRVRSLQVIM</sequence>
<accession>A0A9D4EXK8</accession>
<dbReference type="EMBL" id="JAIWYP010000008">
    <property type="protein sequence ID" value="KAH3785835.1"/>
    <property type="molecule type" value="Genomic_DNA"/>
</dbReference>
<keyword evidence="3" id="KW-1185">Reference proteome</keyword>
<feature type="compositionally biased region" description="Basic and acidic residues" evidence="1">
    <location>
        <begin position="36"/>
        <end position="55"/>
    </location>
</feature>
<gene>
    <name evidence="2" type="ORF">DPMN_163929</name>
</gene>
<evidence type="ECO:0000256" key="1">
    <source>
        <dbReference type="SAM" id="MobiDB-lite"/>
    </source>
</evidence>